<evidence type="ECO:0000256" key="2">
    <source>
        <dbReference type="ARBA" id="ARBA00022475"/>
    </source>
</evidence>
<evidence type="ECO:0000313" key="7">
    <source>
        <dbReference type="EMBL" id="ALC41429.1"/>
    </source>
</evidence>
<feature type="non-terminal residue" evidence="7">
    <location>
        <position position="1"/>
    </location>
</feature>
<accession>A0A0M3QUX6</accession>
<dbReference type="Proteomes" id="UP000494163">
    <property type="component" value="Chromosome 2R"/>
</dbReference>
<name>A0A0M3QUX6_DROBS</name>
<evidence type="ECO:0000256" key="3">
    <source>
        <dbReference type="ARBA" id="ARBA00022692"/>
    </source>
</evidence>
<proteinExistence type="predicted"/>
<evidence type="ECO:0000256" key="1">
    <source>
        <dbReference type="ARBA" id="ARBA00004651"/>
    </source>
</evidence>
<organism evidence="7 8">
    <name type="scientific">Drosophila busckii</name>
    <name type="common">Fruit fly</name>
    <dbReference type="NCBI Taxonomy" id="30019"/>
    <lineage>
        <taxon>Eukaryota</taxon>
        <taxon>Metazoa</taxon>
        <taxon>Ecdysozoa</taxon>
        <taxon>Arthropoda</taxon>
        <taxon>Hexapoda</taxon>
        <taxon>Insecta</taxon>
        <taxon>Pterygota</taxon>
        <taxon>Neoptera</taxon>
        <taxon>Endopterygota</taxon>
        <taxon>Diptera</taxon>
        <taxon>Brachycera</taxon>
        <taxon>Muscomorpha</taxon>
        <taxon>Ephydroidea</taxon>
        <taxon>Drosophilidae</taxon>
        <taxon>Drosophila</taxon>
    </lineage>
</organism>
<evidence type="ECO:0000313" key="8">
    <source>
        <dbReference type="Proteomes" id="UP000494163"/>
    </source>
</evidence>
<keyword evidence="5 6" id="KW-0472">Membrane</keyword>
<gene>
    <name evidence="7" type="ORF">Dbus_chr2Rg1008</name>
</gene>
<keyword evidence="3 6" id="KW-0812">Transmembrane</keyword>
<dbReference type="AlphaFoldDB" id="A0A0M3QUX6"/>
<evidence type="ECO:0000256" key="5">
    <source>
        <dbReference type="ARBA" id="ARBA00023136"/>
    </source>
</evidence>
<protein>
    <submittedName>
        <fullName evidence="7">Maker70</fullName>
    </submittedName>
</protein>
<dbReference type="GO" id="GO:0050909">
    <property type="term" value="P:sensory perception of taste"/>
    <property type="evidence" value="ECO:0007669"/>
    <property type="project" value="InterPro"/>
</dbReference>
<sequence length="58" mass="6238">LSQLSLNLYTNAQSYTVYGLYALDGTLLAAMLANAITFIVILIQYSLGDVCTTTTGQM</sequence>
<evidence type="ECO:0000256" key="4">
    <source>
        <dbReference type="ARBA" id="ARBA00022989"/>
    </source>
</evidence>
<dbReference type="GO" id="GO:0005886">
    <property type="term" value="C:plasma membrane"/>
    <property type="evidence" value="ECO:0007669"/>
    <property type="project" value="UniProtKB-SubCell"/>
</dbReference>
<dbReference type="EMBL" id="CP012524">
    <property type="protein sequence ID" value="ALC41429.1"/>
    <property type="molecule type" value="Genomic_DNA"/>
</dbReference>
<evidence type="ECO:0000256" key="6">
    <source>
        <dbReference type="SAM" id="Phobius"/>
    </source>
</evidence>
<comment type="subcellular location">
    <subcellularLocation>
        <location evidence="1">Cell membrane</location>
        <topology evidence="1">Multi-pass membrane protein</topology>
    </subcellularLocation>
</comment>
<keyword evidence="2" id="KW-1003">Cell membrane</keyword>
<keyword evidence="4 6" id="KW-1133">Transmembrane helix</keyword>
<keyword evidence="8" id="KW-1185">Reference proteome</keyword>
<dbReference type="Pfam" id="PF08395">
    <property type="entry name" value="7tm_7"/>
    <property type="match status" value="1"/>
</dbReference>
<dbReference type="InterPro" id="IPR013604">
    <property type="entry name" value="7TM_chemorcpt"/>
</dbReference>
<feature type="transmembrane region" description="Helical" evidence="6">
    <location>
        <begin position="20"/>
        <end position="43"/>
    </location>
</feature>
<reference evidence="7 8" key="1">
    <citation type="submission" date="2015-08" db="EMBL/GenBank/DDBJ databases">
        <title>Ancestral chromatin configuration constrains chromatin evolution on differentiating sex chromosomes in Drosophila.</title>
        <authorList>
            <person name="Zhou Q."/>
            <person name="Bachtrog D."/>
        </authorList>
    </citation>
    <scope>NUCLEOTIDE SEQUENCE [LARGE SCALE GENOMIC DNA]</scope>
    <source>
        <tissue evidence="7">Whole larvae</tissue>
    </source>
</reference>